<feature type="compositionally biased region" description="Basic residues" evidence="1">
    <location>
        <begin position="36"/>
        <end position="45"/>
    </location>
</feature>
<gene>
    <name evidence="2" type="ORF">BT67DRAFT_255443</name>
</gene>
<accession>A0AAN6UMV6</accession>
<reference evidence="2" key="1">
    <citation type="journal article" date="2023" name="Mol. Phylogenet. Evol.">
        <title>Genome-scale phylogeny and comparative genomics of the fungal order Sordariales.</title>
        <authorList>
            <person name="Hensen N."/>
            <person name="Bonometti L."/>
            <person name="Westerberg I."/>
            <person name="Brannstrom I.O."/>
            <person name="Guillou S."/>
            <person name="Cros-Aarteil S."/>
            <person name="Calhoun S."/>
            <person name="Haridas S."/>
            <person name="Kuo A."/>
            <person name="Mondo S."/>
            <person name="Pangilinan J."/>
            <person name="Riley R."/>
            <person name="LaButti K."/>
            <person name="Andreopoulos B."/>
            <person name="Lipzen A."/>
            <person name="Chen C."/>
            <person name="Yan M."/>
            <person name="Daum C."/>
            <person name="Ng V."/>
            <person name="Clum A."/>
            <person name="Steindorff A."/>
            <person name="Ohm R.A."/>
            <person name="Martin F."/>
            <person name="Silar P."/>
            <person name="Natvig D.O."/>
            <person name="Lalanne C."/>
            <person name="Gautier V."/>
            <person name="Ament-Velasquez S.L."/>
            <person name="Kruys A."/>
            <person name="Hutchinson M.I."/>
            <person name="Powell A.J."/>
            <person name="Barry K."/>
            <person name="Miller A.N."/>
            <person name="Grigoriev I.V."/>
            <person name="Debuchy R."/>
            <person name="Gladieux P."/>
            <person name="Hiltunen Thoren M."/>
            <person name="Johannesson H."/>
        </authorList>
    </citation>
    <scope>NUCLEOTIDE SEQUENCE</scope>
    <source>
        <strain evidence="2">CBS 123565</strain>
    </source>
</reference>
<dbReference type="AlphaFoldDB" id="A0AAN6UMV6"/>
<evidence type="ECO:0000313" key="2">
    <source>
        <dbReference type="EMBL" id="KAK4135596.1"/>
    </source>
</evidence>
<evidence type="ECO:0000313" key="3">
    <source>
        <dbReference type="Proteomes" id="UP001304895"/>
    </source>
</evidence>
<dbReference type="EMBL" id="MU853405">
    <property type="protein sequence ID" value="KAK4135596.1"/>
    <property type="molecule type" value="Genomic_DNA"/>
</dbReference>
<proteinExistence type="predicted"/>
<protein>
    <submittedName>
        <fullName evidence="2">Uncharacterized protein</fullName>
    </submittedName>
</protein>
<reference evidence="2" key="2">
    <citation type="submission" date="2023-05" db="EMBL/GenBank/DDBJ databases">
        <authorList>
            <consortium name="Lawrence Berkeley National Laboratory"/>
            <person name="Steindorff A."/>
            <person name="Hensen N."/>
            <person name="Bonometti L."/>
            <person name="Westerberg I."/>
            <person name="Brannstrom I.O."/>
            <person name="Guillou S."/>
            <person name="Cros-Aarteil S."/>
            <person name="Calhoun S."/>
            <person name="Haridas S."/>
            <person name="Kuo A."/>
            <person name="Mondo S."/>
            <person name="Pangilinan J."/>
            <person name="Riley R."/>
            <person name="Labutti K."/>
            <person name="Andreopoulos B."/>
            <person name="Lipzen A."/>
            <person name="Chen C."/>
            <person name="Yanf M."/>
            <person name="Daum C."/>
            <person name="Ng V."/>
            <person name="Clum A."/>
            <person name="Ohm R."/>
            <person name="Martin F."/>
            <person name="Silar P."/>
            <person name="Natvig D."/>
            <person name="Lalanne C."/>
            <person name="Gautier V."/>
            <person name="Ament-Velasquez S.L."/>
            <person name="Kruys A."/>
            <person name="Hutchinson M.I."/>
            <person name="Powell A.J."/>
            <person name="Barry K."/>
            <person name="Miller A.N."/>
            <person name="Grigoriev I.V."/>
            <person name="Debuchy R."/>
            <person name="Gladieux P."/>
            <person name="Thoren M.H."/>
            <person name="Johannesson H."/>
        </authorList>
    </citation>
    <scope>NUCLEOTIDE SEQUENCE</scope>
    <source>
        <strain evidence="2">CBS 123565</strain>
    </source>
</reference>
<comment type="caution">
    <text evidence="2">The sequence shown here is derived from an EMBL/GenBank/DDBJ whole genome shotgun (WGS) entry which is preliminary data.</text>
</comment>
<name>A0AAN6UMV6_9PEZI</name>
<organism evidence="2 3">
    <name type="scientific">Trichocladium antarcticum</name>
    <dbReference type="NCBI Taxonomy" id="1450529"/>
    <lineage>
        <taxon>Eukaryota</taxon>
        <taxon>Fungi</taxon>
        <taxon>Dikarya</taxon>
        <taxon>Ascomycota</taxon>
        <taxon>Pezizomycotina</taxon>
        <taxon>Sordariomycetes</taxon>
        <taxon>Sordariomycetidae</taxon>
        <taxon>Sordariales</taxon>
        <taxon>Chaetomiaceae</taxon>
        <taxon>Trichocladium</taxon>
    </lineage>
</organism>
<sequence>MDSDGVRPIFAAPRHCRHHDEPKVNRAKTTSCRPPTKARPRKHTTQAHTHNTCTRTRQAEDGHGLLTGASERDKTGLSVCLSHWHVLGNGGAGGGPPLPRPVASPTLPLPLPPGLGIPDIAMGPARACRWRTSLLYGEKMETRMRPGLVLGCTPHHRGLEPWLHRHDKAGRNRPVVIPRPDWGGCGCGIGWAAHLFAIASVAALSARHCTAIATAATRLFMRYAPSFPVPLSHRQPGVVLALPHLHTRTRGAGRLRRNWDHELYATWHGSRTLGLRAILSTGSRYTIYDTLCDLSH</sequence>
<dbReference type="Proteomes" id="UP001304895">
    <property type="component" value="Unassembled WGS sequence"/>
</dbReference>
<evidence type="ECO:0000256" key="1">
    <source>
        <dbReference type="SAM" id="MobiDB-lite"/>
    </source>
</evidence>
<feature type="compositionally biased region" description="Polar residues" evidence="1">
    <location>
        <begin position="46"/>
        <end position="56"/>
    </location>
</feature>
<feature type="region of interest" description="Disordered" evidence="1">
    <location>
        <begin position="1"/>
        <end position="57"/>
    </location>
</feature>
<keyword evidence="3" id="KW-1185">Reference proteome</keyword>